<dbReference type="Gene3D" id="1.10.10.10">
    <property type="entry name" value="Winged helix-like DNA-binding domain superfamily/Winged helix DNA-binding domain"/>
    <property type="match status" value="1"/>
</dbReference>
<organism evidence="7 8">
    <name type="scientific">Edaphobacter acidisoli</name>
    <dbReference type="NCBI Taxonomy" id="2040573"/>
    <lineage>
        <taxon>Bacteria</taxon>
        <taxon>Pseudomonadati</taxon>
        <taxon>Acidobacteriota</taxon>
        <taxon>Terriglobia</taxon>
        <taxon>Terriglobales</taxon>
        <taxon>Acidobacteriaceae</taxon>
        <taxon>Edaphobacter</taxon>
    </lineage>
</organism>
<evidence type="ECO:0000259" key="5">
    <source>
        <dbReference type="Pfam" id="PF00891"/>
    </source>
</evidence>
<feature type="domain" description="O-methyltransferase dimerisation" evidence="6">
    <location>
        <begin position="14"/>
        <end position="91"/>
    </location>
</feature>
<dbReference type="CDD" id="cd02440">
    <property type="entry name" value="AdoMet_MTases"/>
    <property type="match status" value="1"/>
</dbReference>
<evidence type="ECO:0000256" key="2">
    <source>
        <dbReference type="ARBA" id="ARBA00022679"/>
    </source>
</evidence>
<dbReference type="EMBL" id="BMJB01000001">
    <property type="protein sequence ID" value="GGA71510.1"/>
    <property type="molecule type" value="Genomic_DNA"/>
</dbReference>
<gene>
    <name evidence="7" type="ORF">GCM10011507_23940</name>
</gene>
<dbReference type="Proteomes" id="UP000648801">
    <property type="component" value="Unassembled WGS sequence"/>
</dbReference>
<dbReference type="InterPro" id="IPR012967">
    <property type="entry name" value="COMT_dimerisation"/>
</dbReference>
<evidence type="ECO:0000259" key="6">
    <source>
        <dbReference type="Pfam" id="PF08100"/>
    </source>
</evidence>
<dbReference type="Pfam" id="PF08100">
    <property type="entry name" value="Dimerisation"/>
    <property type="match status" value="1"/>
</dbReference>
<dbReference type="RefSeq" id="WP_229668915.1">
    <property type="nucleotide sequence ID" value="NZ_BMJB01000001.1"/>
</dbReference>
<dbReference type="SUPFAM" id="SSF46785">
    <property type="entry name" value="Winged helix' DNA-binding domain"/>
    <property type="match status" value="1"/>
</dbReference>
<keyword evidence="3" id="KW-0949">S-adenosyl-L-methionine</keyword>
<evidence type="ECO:0000256" key="4">
    <source>
        <dbReference type="PIRSR" id="PIRSR005739-1"/>
    </source>
</evidence>
<sequence>MSTPAQPVTPERIMQFAWGYVPPLALESAIRLRVFDVLDSGPKTLDETAAVTGASVRGLRSIMNVLVGLGFLAREGDKYALTPESSAFLVSTKPSFQGGLLRHTSSQLLPKWLGLTEIVRTGKPSASVNQESTGTAFFEEFVTDIFPMSYPAATALGKHLAIGDTGAPFRVLDLAAGSGVWGIAIAQSSPRVTVTAVDWPGVLPTTKKTVARFGLSDRYNFVAGDLLTADFGSGQNLATLGHILHSEGETRSRKLLQKTAAALASGGTIAIQEFLVNQDRTGPVGGLIFGANMLVNTDDGDTYSFEEISTWLKEAGFTNPRLLDSPGPSPLVLATKA</sequence>
<dbReference type="PANTHER" id="PTHR43712:SF2">
    <property type="entry name" value="O-METHYLTRANSFERASE CICE"/>
    <property type="match status" value="1"/>
</dbReference>
<dbReference type="InterPro" id="IPR036388">
    <property type="entry name" value="WH-like_DNA-bd_sf"/>
</dbReference>
<feature type="active site" description="Proton acceptor" evidence="4">
    <location>
        <position position="245"/>
    </location>
</feature>
<evidence type="ECO:0000256" key="1">
    <source>
        <dbReference type="ARBA" id="ARBA00022603"/>
    </source>
</evidence>
<keyword evidence="8" id="KW-1185">Reference proteome</keyword>
<feature type="domain" description="O-methyltransferase C-terminal" evidence="5">
    <location>
        <begin position="170"/>
        <end position="317"/>
    </location>
</feature>
<dbReference type="PANTHER" id="PTHR43712">
    <property type="entry name" value="PUTATIVE (AFU_ORTHOLOGUE AFUA_4G14580)-RELATED"/>
    <property type="match status" value="1"/>
</dbReference>
<dbReference type="InterPro" id="IPR036390">
    <property type="entry name" value="WH_DNA-bd_sf"/>
</dbReference>
<accession>A0A916RUV2</accession>
<reference evidence="7" key="1">
    <citation type="journal article" date="2014" name="Int. J. Syst. Evol. Microbiol.">
        <title>Complete genome sequence of Corynebacterium casei LMG S-19264T (=DSM 44701T), isolated from a smear-ripened cheese.</title>
        <authorList>
            <consortium name="US DOE Joint Genome Institute (JGI-PGF)"/>
            <person name="Walter F."/>
            <person name="Albersmeier A."/>
            <person name="Kalinowski J."/>
            <person name="Ruckert C."/>
        </authorList>
    </citation>
    <scope>NUCLEOTIDE SEQUENCE</scope>
    <source>
        <strain evidence="7">CGMCC 1.15447</strain>
    </source>
</reference>
<protein>
    <submittedName>
        <fullName evidence="7">SAM-dependent methyltransferase</fullName>
    </submittedName>
</protein>
<name>A0A916RUV2_9BACT</name>
<dbReference type="InterPro" id="IPR001077">
    <property type="entry name" value="COMT_C"/>
</dbReference>
<evidence type="ECO:0000256" key="3">
    <source>
        <dbReference type="ARBA" id="ARBA00022691"/>
    </source>
</evidence>
<comment type="caution">
    <text evidence="7">The sequence shown here is derived from an EMBL/GenBank/DDBJ whole genome shotgun (WGS) entry which is preliminary data.</text>
</comment>
<dbReference type="PROSITE" id="PS51683">
    <property type="entry name" value="SAM_OMT_II"/>
    <property type="match status" value="1"/>
</dbReference>
<dbReference type="GO" id="GO:0032259">
    <property type="term" value="P:methylation"/>
    <property type="evidence" value="ECO:0007669"/>
    <property type="project" value="UniProtKB-KW"/>
</dbReference>
<dbReference type="SUPFAM" id="SSF53335">
    <property type="entry name" value="S-adenosyl-L-methionine-dependent methyltransferases"/>
    <property type="match status" value="1"/>
</dbReference>
<dbReference type="GO" id="GO:0008171">
    <property type="term" value="F:O-methyltransferase activity"/>
    <property type="evidence" value="ECO:0007669"/>
    <property type="project" value="InterPro"/>
</dbReference>
<evidence type="ECO:0000313" key="8">
    <source>
        <dbReference type="Proteomes" id="UP000648801"/>
    </source>
</evidence>
<dbReference type="AlphaFoldDB" id="A0A916RUV2"/>
<evidence type="ECO:0000313" key="7">
    <source>
        <dbReference type="EMBL" id="GGA71510.1"/>
    </source>
</evidence>
<dbReference type="Pfam" id="PF00891">
    <property type="entry name" value="Methyltransf_2"/>
    <property type="match status" value="1"/>
</dbReference>
<dbReference type="GO" id="GO:0046983">
    <property type="term" value="F:protein dimerization activity"/>
    <property type="evidence" value="ECO:0007669"/>
    <property type="project" value="InterPro"/>
</dbReference>
<reference evidence="7" key="2">
    <citation type="submission" date="2020-09" db="EMBL/GenBank/DDBJ databases">
        <authorList>
            <person name="Sun Q."/>
            <person name="Zhou Y."/>
        </authorList>
    </citation>
    <scope>NUCLEOTIDE SEQUENCE</scope>
    <source>
        <strain evidence="7">CGMCC 1.15447</strain>
    </source>
</reference>
<dbReference type="PIRSF" id="PIRSF005739">
    <property type="entry name" value="O-mtase"/>
    <property type="match status" value="1"/>
</dbReference>
<dbReference type="InterPro" id="IPR016461">
    <property type="entry name" value="COMT-like"/>
</dbReference>
<keyword evidence="2" id="KW-0808">Transferase</keyword>
<dbReference type="InterPro" id="IPR029063">
    <property type="entry name" value="SAM-dependent_MTases_sf"/>
</dbReference>
<proteinExistence type="predicted"/>
<keyword evidence="1 7" id="KW-0489">Methyltransferase</keyword>
<dbReference type="Gene3D" id="3.40.50.150">
    <property type="entry name" value="Vaccinia Virus protein VP39"/>
    <property type="match status" value="1"/>
</dbReference>